<keyword evidence="3" id="KW-1185">Reference proteome</keyword>
<evidence type="ECO:0000313" key="3">
    <source>
        <dbReference type="Proteomes" id="UP000321408"/>
    </source>
</evidence>
<reference evidence="2 3" key="1">
    <citation type="journal article" date="2020" name="Nature">
        <title>Isolation of an archaeon at the prokaryote-eukaryote interface.</title>
        <authorList>
            <person name="Imachi H."/>
            <person name="Nobu M.K."/>
            <person name="Nakahara N."/>
            <person name="Morono Y."/>
            <person name="Ogawara M."/>
            <person name="Takaki Y."/>
            <person name="Takano Y."/>
            <person name="Uematsu K."/>
            <person name="Ikuta T."/>
            <person name="Ito M."/>
            <person name="Matsui Y."/>
            <person name="Miyazaki M."/>
            <person name="Murata K."/>
            <person name="Saito Y."/>
            <person name="Sakai S."/>
            <person name="Song C."/>
            <person name="Tasumi E."/>
            <person name="Yamanaka Y."/>
            <person name="Yamaguchi T."/>
            <person name="Kamagata Y."/>
            <person name="Tamaki H."/>
            <person name="Takai K."/>
        </authorList>
    </citation>
    <scope>NUCLEOTIDE SEQUENCE [LARGE SCALE GENOMIC DNA]</scope>
    <source>
        <strain evidence="2 3">MK-D1</strain>
    </source>
</reference>
<dbReference type="EMBL" id="CP042905">
    <property type="protein sequence ID" value="QEE17600.1"/>
    <property type="molecule type" value="Genomic_DNA"/>
</dbReference>
<dbReference type="KEGG" id="psyt:DSAG12_03437"/>
<organism evidence="2 3">
    <name type="scientific">Promethearchaeum syntrophicum</name>
    <dbReference type="NCBI Taxonomy" id="2594042"/>
    <lineage>
        <taxon>Archaea</taxon>
        <taxon>Promethearchaeati</taxon>
        <taxon>Promethearchaeota</taxon>
        <taxon>Promethearchaeia</taxon>
        <taxon>Promethearchaeales</taxon>
        <taxon>Promethearchaeaceae</taxon>
        <taxon>Promethearchaeum</taxon>
    </lineage>
</organism>
<dbReference type="InterPro" id="IPR002744">
    <property type="entry name" value="MIP18-like"/>
</dbReference>
<dbReference type="GeneID" id="41331407"/>
<feature type="domain" description="MIP18 family-like" evidence="1">
    <location>
        <begin position="7"/>
        <end position="62"/>
    </location>
</feature>
<protein>
    <submittedName>
        <fullName evidence="2">Iron-sulfur cluster assembly protein</fullName>
    </submittedName>
</protein>
<dbReference type="InterPro" id="IPR034904">
    <property type="entry name" value="FSCA_dom_sf"/>
</dbReference>
<name>A0A5B9DFP2_9ARCH</name>
<reference evidence="2 3" key="2">
    <citation type="journal article" date="2024" name="Int. J. Syst. Evol. Microbiol.">
        <title>Promethearchaeum syntrophicum gen. nov., sp. nov., an anaerobic, obligately syntrophic archaeon, the first isolate of the lineage 'Asgard' archaea, and proposal of the new archaeal phylum Promethearchaeota phyl. nov. and kingdom Promethearchaeati regn. nov.</title>
        <authorList>
            <person name="Imachi H."/>
            <person name="Nobu M.K."/>
            <person name="Kato S."/>
            <person name="Takaki Y."/>
            <person name="Miyazaki M."/>
            <person name="Miyata M."/>
            <person name="Ogawara M."/>
            <person name="Saito Y."/>
            <person name="Sakai S."/>
            <person name="Tahara Y.O."/>
            <person name="Takano Y."/>
            <person name="Tasumi E."/>
            <person name="Uematsu K."/>
            <person name="Yoshimura T."/>
            <person name="Itoh T."/>
            <person name="Ohkuma M."/>
            <person name="Takai K."/>
        </authorList>
    </citation>
    <scope>NUCLEOTIDE SEQUENCE [LARGE SCALE GENOMIC DNA]</scope>
    <source>
        <strain evidence="2 3">MK-D1</strain>
    </source>
</reference>
<accession>A0A5B9DFP2</accession>
<dbReference type="AlphaFoldDB" id="A0A5B9DFP2"/>
<dbReference type="SUPFAM" id="SSF117916">
    <property type="entry name" value="Fe-S cluster assembly (FSCA) domain-like"/>
    <property type="match status" value="1"/>
</dbReference>
<evidence type="ECO:0000313" key="2">
    <source>
        <dbReference type="EMBL" id="QEE17600.1"/>
    </source>
</evidence>
<gene>
    <name evidence="2" type="ORF">DSAG12_03437</name>
</gene>
<dbReference type="Proteomes" id="UP000321408">
    <property type="component" value="Chromosome"/>
</dbReference>
<sequence>MSDNLLKEITQALEKTQHPAINACLPQLGMIKDVKIEDNKVHMTMNLPFANIPENVRNMLIGNIQDVLNPFGMNIKIYLALMNEEEKQNFLQVEKANWKGAP</sequence>
<proteinExistence type="predicted"/>
<dbReference type="Gene3D" id="3.30.300.130">
    <property type="entry name" value="Fe-S cluster assembly (FSCA)"/>
    <property type="match status" value="1"/>
</dbReference>
<dbReference type="RefSeq" id="WP_147664489.1">
    <property type="nucleotide sequence ID" value="NZ_CP042905.2"/>
</dbReference>
<evidence type="ECO:0000259" key="1">
    <source>
        <dbReference type="Pfam" id="PF01883"/>
    </source>
</evidence>
<dbReference type="Pfam" id="PF01883">
    <property type="entry name" value="FeS_assembly_P"/>
    <property type="match status" value="1"/>
</dbReference>